<reference evidence="1 2" key="1">
    <citation type="journal article" date="2015" name="Int. J. Syst. Evol. Microbiol.">
        <title>Methanoculleus sediminis sp. nov., a methanogen from sediments near a submarine mud volcano.</title>
        <authorList>
            <person name="Chen S.C."/>
            <person name="Chen M.F."/>
            <person name="Lai M.C."/>
            <person name="Weng C.Y."/>
            <person name="Wu S.Y."/>
            <person name="Lin S."/>
            <person name="Yang T.F."/>
            <person name="Chen P.C."/>
        </authorList>
    </citation>
    <scope>NUCLEOTIDE SEQUENCE [LARGE SCALE GENOMIC DNA]</scope>
    <source>
        <strain evidence="1 2">S3Fa</strain>
    </source>
</reference>
<dbReference type="Proteomes" id="UP000035301">
    <property type="component" value="Unassembled WGS sequence"/>
</dbReference>
<evidence type="ECO:0000313" key="2">
    <source>
        <dbReference type="Proteomes" id="UP000035301"/>
    </source>
</evidence>
<gene>
    <name evidence="1" type="ORF">SZ63_08250</name>
</gene>
<evidence type="ECO:0000313" key="1">
    <source>
        <dbReference type="EMBL" id="KLK87971.1"/>
    </source>
</evidence>
<name>A0A0H1QZD1_9EURY</name>
<feature type="non-terminal residue" evidence="1">
    <location>
        <position position="101"/>
    </location>
</feature>
<sequence length="101" mass="11672">MAVIADPSPDHGDQREVRIWHPRDIQGFDRGILLSQYFAKMAEVVFKRSIHRLLFAFFAPSRELIGEDTNTVSREDREAAKCDVPSGTEFEHRKVRSAMFH</sequence>
<comment type="caution">
    <text evidence="1">The sequence shown here is derived from an EMBL/GenBank/DDBJ whole genome shotgun (WGS) entry which is preliminary data.</text>
</comment>
<dbReference type="EMBL" id="JXOJ01000003">
    <property type="protein sequence ID" value="KLK87971.1"/>
    <property type="molecule type" value="Genomic_DNA"/>
</dbReference>
<proteinExistence type="predicted"/>
<accession>A0A0H1QZD1</accession>
<keyword evidence="2" id="KW-1185">Reference proteome</keyword>
<protein>
    <submittedName>
        <fullName evidence="1">Uncharacterized protein</fullName>
    </submittedName>
</protein>
<organism evidence="1 2">
    <name type="scientific">Methanoculleus sediminis</name>
    <dbReference type="NCBI Taxonomy" id="1550566"/>
    <lineage>
        <taxon>Archaea</taxon>
        <taxon>Methanobacteriati</taxon>
        <taxon>Methanobacteriota</taxon>
        <taxon>Stenosarchaea group</taxon>
        <taxon>Methanomicrobia</taxon>
        <taxon>Methanomicrobiales</taxon>
        <taxon>Methanomicrobiaceae</taxon>
        <taxon>Methanoculleus</taxon>
    </lineage>
</organism>
<dbReference type="RefSeq" id="WP_048184115.1">
    <property type="nucleotide sequence ID" value="NZ_JXOJ01000003.1"/>
</dbReference>
<dbReference type="AlphaFoldDB" id="A0A0H1QZD1"/>